<dbReference type="PRINTS" id="PR00146">
    <property type="entry name" value="DHPICSNTHASE"/>
</dbReference>
<dbReference type="EMBL" id="JBGMEF010000004">
    <property type="protein sequence ID" value="MFO3666329.1"/>
    <property type="molecule type" value="Genomic_DNA"/>
</dbReference>
<evidence type="ECO:0000256" key="4">
    <source>
        <dbReference type="ARBA" id="ARBA00012086"/>
    </source>
</evidence>
<protein>
    <recommendedName>
        <fullName evidence="4 12">4-hydroxy-tetrahydrodipicolinate synthase</fullName>
        <shortName evidence="12">HTPA synthase</shortName>
        <ecNumber evidence="4 12">4.3.3.7</ecNumber>
    </recommendedName>
</protein>
<dbReference type="NCBIfam" id="TIGR00674">
    <property type="entry name" value="dapA"/>
    <property type="match status" value="1"/>
</dbReference>
<dbReference type="PANTHER" id="PTHR12128:SF66">
    <property type="entry name" value="4-HYDROXY-2-OXOGLUTARATE ALDOLASE, MITOCHONDRIAL"/>
    <property type="match status" value="1"/>
</dbReference>
<evidence type="ECO:0000256" key="9">
    <source>
        <dbReference type="ARBA" id="ARBA00023239"/>
    </source>
</evidence>
<dbReference type="Gene3D" id="3.20.20.70">
    <property type="entry name" value="Aldolase class I"/>
    <property type="match status" value="1"/>
</dbReference>
<feature type="active site" description="Schiff-base intermediate with substrate" evidence="12">
    <location>
        <position position="163"/>
    </location>
</feature>
<evidence type="ECO:0000313" key="15">
    <source>
        <dbReference type="Proteomes" id="UP001637994"/>
    </source>
</evidence>
<dbReference type="HAMAP" id="MF_00418">
    <property type="entry name" value="DapA"/>
    <property type="match status" value="1"/>
</dbReference>
<dbReference type="SUPFAM" id="SSF51569">
    <property type="entry name" value="Aldolase"/>
    <property type="match status" value="1"/>
</dbReference>
<dbReference type="InterPro" id="IPR020625">
    <property type="entry name" value="Schiff_base-form_aldolases_AS"/>
</dbReference>
<dbReference type="RefSeq" id="WP_106460777.1">
    <property type="nucleotide sequence ID" value="NZ_JBGMEF010000004.1"/>
</dbReference>
<evidence type="ECO:0000256" key="5">
    <source>
        <dbReference type="ARBA" id="ARBA00022490"/>
    </source>
</evidence>
<evidence type="ECO:0000256" key="2">
    <source>
        <dbReference type="ARBA" id="ARBA00005120"/>
    </source>
</evidence>
<dbReference type="PANTHER" id="PTHR12128">
    <property type="entry name" value="DIHYDRODIPICOLINATE SYNTHASE"/>
    <property type="match status" value="1"/>
</dbReference>
<evidence type="ECO:0000256" key="12">
    <source>
        <dbReference type="HAMAP-Rule" id="MF_00418"/>
    </source>
</evidence>
<accession>A0ABW9MAP1</accession>
<dbReference type="PROSITE" id="PS00666">
    <property type="entry name" value="DHDPS_2"/>
    <property type="match status" value="1"/>
</dbReference>
<dbReference type="InterPro" id="IPR013785">
    <property type="entry name" value="Aldolase_TIM"/>
</dbReference>
<keyword evidence="10 12" id="KW-0704">Schiff base</keyword>
<dbReference type="SMART" id="SM01130">
    <property type="entry name" value="DHDPS"/>
    <property type="match status" value="1"/>
</dbReference>
<keyword evidence="15" id="KW-1185">Reference proteome</keyword>
<dbReference type="CDD" id="cd00950">
    <property type="entry name" value="DHDPS"/>
    <property type="match status" value="1"/>
</dbReference>
<comment type="function">
    <text evidence="1 12">Catalyzes the condensation of (S)-aspartate-beta-semialdehyde [(S)-ASA] and pyruvate to 4-hydroxy-tetrahydrodipicolinate (HTPA).</text>
</comment>
<evidence type="ECO:0000256" key="8">
    <source>
        <dbReference type="ARBA" id="ARBA00023154"/>
    </source>
</evidence>
<dbReference type="Pfam" id="PF00701">
    <property type="entry name" value="DHDPS"/>
    <property type="match status" value="1"/>
</dbReference>
<keyword evidence="5 12" id="KW-0963">Cytoplasm</keyword>
<keyword evidence="8 12" id="KW-0457">Lysine biosynthesis</keyword>
<proteinExistence type="inferred from homology"/>
<comment type="subunit">
    <text evidence="12">Homotetramer; dimer of dimers.</text>
</comment>
<sequence>MIFTGSAVAVITPFDENFDVDYKAYDKILDFHLENSTDALVVCGTTGEATTMTEDEKIRLIKYTVEKIDGRMPIIAGTGSNDTYSTAAFSKKVGKIEGVDGLLVVTPYYNKATKEGLYEHFAYIAKNSSKPIILYNVPSRTNVNIDLDTTLRLAQIENIVGIKDATGDLAYTAKLLAHKPKDFAVYSGNDDLTLPMLALGIDGSISVLANILPKENHEIYELFKAGQTDHATKLHLKYIDLIKDLFIEVNPVPVKAAAAMMGLCQNTLRLPLTPANTNTEVILKEKLKEFGLC</sequence>
<evidence type="ECO:0000256" key="11">
    <source>
        <dbReference type="ARBA" id="ARBA00047836"/>
    </source>
</evidence>
<reference evidence="14 15" key="1">
    <citation type="journal article" date="2025" name="Anaerobe">
        <title>Description of Anaerococcus kampingiae sp. nov., Anaerococcus groningensis sp. nov., Anaerococcus martiniensis sp. nov., and Anaerococcus cruorum sp. nov., isolated from human clinical specimens.</title>
        <authorList>
            <person name="Boiten K.E."/>
            <person name="Meijer J."/>
            <person name="van Wezel E.M."/>
            <person name="Veloo A.C.M."/>
        </authorList>
    </citation>
    <scope>NUCLEOTIDE SEQUENCE [LARGE SCALE GENOMIC DNA]</scope>
    <source>
        <strain evidence="14 15">ENR0874</strain>
    </source>
</reference>
<evidence type="ECO:0000256" key="3">
    <source>
        <dbReference type="ARBA" id="ARBA00007592"/>
    </source>
</evidence>
<gene>
    <name evidence="12 14" type="primary">dapA</name>
    <name evidence="14" type="ORF">ACCQ42_00885</name>
</gene>
<keyword evidence="7 12" id="KW-0220">Diaminopimelate biosynthesis</keyword>
<dbReference type="PIRSF" id="PIRSF001365">
    <property type="entry name" value="DHDPS"/>
    <property type="match status" value="1"/>
</dbReference>
<comment type="caution">
    <text evidence="12">Was originally thought to be a dihydrodipicolinate synthase (DHDPS), catalyzing the condensation of (S)-aspartate-beta-semialdehyde [(S)-ASA] and pyruvate to dihydrodipicolinate (DHDP). However, it was shown in E.coli that the product of the enzymatic reaction is not dihydrodipicolinate but in fact (4S)-4-hydroxy-2,3,4,5-tetrahydro-(2S)-dipicolinic acid (HTPA), and that the consecutive dehydration reaction leading to DHDP is not spontaneous but catalyzed by DapB.</text>
</comment>
<feature type="active site" description="Proton donor/acceptor" evidence="12">
    <location>
        <position position="135"/>
    </location>
</feature>
<evidence type="ECO:0000256" key="1">
    <source>
        <dbReference type="ARBA" id="ARBA00003294"/>
    </source>
</evidence>
<keyword evidence="6 12" id="KW-0028">Amino-acid biosynthesis</keyword>
<keyword evidence="9 12" id="KW-0456">Lyase</keyword>
<comment type="catalytic activity">
    <reaction evidence="11 12">
        <text>L-aspartate 4-semialdehyde + pyruvate = (2S,4S)-4-hydroxy-2,3,4,5-tetrahydrodipicolinate + H2O + H(+)</text>
        <dbReference type="Rhea" id="RHEA:34171"/>
        <dbReference type="ChEBI" id="CHEBI:15361"/>
        <dbReference type="ChEBI" id="CHEBI:15377"/>
        <dbReference type="ChEBI" id="CHEBI:15378"/>
        <dbReference type="ChEBI" id="CHEBI:67139"/>
        <dbReference type="ChEBI" id="CHEBI:537519"/>
        <dbReference type="EC" id="4.3.3.7"/>
    </reaction>
</comment>
<organism evidence="14 15">
    <name type="scientific">Anaerococcus kampingae</name>
    <dbReference type="NCBI Taxonomy" id="3115614"/>
    <lineage>
        <taxon>Bacteria</taxon>
        <taxon>Bacillati</taxon>
        <taxon>Bacillota</taxon>
        <taxon>Tissierellia</taxon>
        <taxon>Tissierellales</taxon>
        <taxon>Peptoniphilaceae</taxon>
        <taxon>Anaerococcus</taxon>
    </lineage>
</organism>
<dbReference type="InterPro" id="IPR005263">
    <property type="entry name" value="DapA"/>
</dbReference>
<feature type="site" description="Part of a proton relay during catalysis" evidence="12">
    <location>
        <position position="45"/>
    </location>
</feature>
<evidence type="ECO:0000313" key="14">
    <source>
        <dbReference type="EMBL" id="MFO3666329.1"/>
    </source>
</evidence>
<comment type="caution">
    <text evidence="14">The sequence shown here is derived from an EMBL/GenBank/DDBJ whole genome shotgun (WGS) entry which is preliminary data.</text>
</comment>
<comment type="subcellular location">
    <subcellularLocation>
        <location evidence="12">Cytoplasm</location>
    </subcellularLocation>
</comment>
<dbReference type="InterPro" id="IPR020624">
    <property type="entry name" value="Schiff_base-form_aldolases_CS"/>
</dbReference>
<evidence type="ECO:0000256" key="10">
    <source>
        <dbReference type="ARBA" id="ARBA00023270"/>
    </source>
</evidence>
<feature type="binding site" evidence="12">
    <location>
        <position position="205"/>
    </location>
    <ligand>
        <name>pyruvate</name>
        <dbReference type="ChEBI" id="CHEBI:15361"/>
    </ligand>
</feature>
<comment type="similarity">
    <text evidence="3 12 13">Belongs to the DapA family.</text>
</comment>
<feature type="site" description="Part of a proton relay during catalysis" evidence="12">
    <location>
        <position position="109"/>
    </location>
</feature>
<dbReference type="GO" id="GO:0008840">
    <property type="term" value="F:4-hydroxy-tetrahydrodipicolinate synthase activity"/>
    <property type="evidence" value="ECO:0007669"/>
    <property type="project" value="UniProtKB-EC"/>
</dbReference>
<name>A0ABW9MAP1_9FIRM</name>
<comment type="pathway">
    <text evidence="2 12">Amino-acid biosynthesis; L-lysine biosynthesis via DAP pathway; (S)-tetrahydrodipicolinate from L-aspartate: step 3/4.</text>
</comment>
<evidence type="ECO:0000256" key="13">
    <source>
        <dbReference type="PIRNR" id="PIRNR001365"/>
    </source>
</evidence>
<dbReference type="InterPro" id="IPR002220">
    <property type="entry name" value="DapA-like"/>
</dbReference>
<evidence type="ECO:0000256" key="6">
    <source>
        <dbReference type="ARBA" id="ARBA00022605"/>
    </source>
</evidence>
<feature type="binding site" evidence="12">
    <location>
        <position position="46"/>
    </location>
    <ligand>
        <name>pyruvate</name>
        <dbReference type="ChEBI" id="CHEBI:15361"/>
    </ligand>
</feature>
<dbReference type="EC" id="4.3.3.7" evidence="4 12"/>
<dbReference type="PROSITE" id="PS00665">
    <property type="entry name" value="DHDPS_1"/>
    <property type="match status" value="1"/>
</dbReference>
<dbReference type="Proteomes" id="UP001637994">
    <property type="component" value="Unassembled WGS sequence"/>
</dbReference>
<evidence type="ECO:0000256" key="7">
    <source>
        <dbReference type="ARBA" id="ARBA00022915"/>
    </source>
</evidence>